<protein>
    <submittedName>
        <fullName evidence="2">Uncharacterized protein</fullName>
    </submittedName>
</protein>
<name>A0AAD4Q622_9EURO</name>
<evidence type="ECO:0000313" key="2">
    <source>
        <dbReference type="EMBL" id="KAH8704922.1"/>
    </source>
</evidence>
<keyword evidence="1" id="KW-0812">Transmembrane</keyword>
<feature type="transmembrane region" description="Helical" evidence="1">
    <location>
        <begin position="12"/>
        <end position="31"/>
    </location>
</feature>
<reference evidence="2" key="1">
    <citation type="submission" date="2021-12" db="EMBL/GenBank/DDBJ databases">
        <title>Convergent genome expansion in fungi linked to evolution of root-endophyte symbiosis.</title>
        <authorList>
            <consortium name="DOE Joint Genome Institute"/>
            <person name="Ke Y.-H."/>
            <person name="Bonito G."/>
            <person name="Liao H.-L."/>
            <person name="Looney B."/>
            <person name="Rojas-Flechas A."/>
            <person name="Nash J."/>
            <person name="Hameed K."/>
            <person name="Schadt C."/>
            <person name="Martin F."/>
            <person name="Crous P.W."/>
            <person name="Miettinen O."/>
            <person name="Magnuson J.K."/>
            <person name="Labbe J."/>
            <person name="Jacobson D."/>
            <person name="Doktycz M.J."/>
            <person name="Veneault-Fourrey C."/>
            <person name="Kuo A."/>
            <person name="Mondo S."/>
            <person name="Calhoun S."/>
            <person name="Riley R."/>
            <person name="Ohm R."/>
            <person name="LaButti K."/>
            <person name="Andreopoulos B."/>
            <person name="Pangilinan J."/>
            <person name="Nolan M."/>
            <person name="Tritt A."/>
            <person name="Clum A."/>
            <person name="Lipzen A."/>
            <person name="Daum C."/>
            <person name="Barry K."/>
            <person name="Grigoriev I.V."/>
            <person name="Vilgalys R."/>
        </authorList>
    </citation>
    <scope>NUCLEOTIDE SEQUENCE</scope>
    <source>
        <strain evidence="2">PMI_201</strain>
    </source>
</reference>
<evidence type="ECO:0000313" key="3">
    <source>
        <dbReference type="Proteomes" id="UP001201262"/>
    </source>
</evidence>
<proteinExistence type="predicted"/>
<dbReference type="GeneID" id="70249865"/>
<organism evidence="2 3">
    <name type="scientific">Talaromyces proteolyticus</name>
    <dbReference type="NCBI Taxonomy" id="1131652"/>
    <lineage>
        <taxon>Eukaryota</taxon>
        <taxon>Fungi</taxon>
        <taxon>Dikarya</taxon>
        <taxon>Ascomycota</taxon>
        <taxon>Pezizomycotina</taxon>
        <taxon>Eurotiomycetes</taxon>
        <taxon>Eurotiomycetidae</taxon>
        <taxon>Eurotiales</taxon>
        <taxon>Trichocomaceae</taxon>
        <taxon>Talaromyces</taxon>
        <taxon>Talaromyces sect. Bacilispori</taxon>
    </lineage>
</organism>
<dbReference type="EMBL" id="JAJTJA010000001">
    <property type="protein sequence ID" value="KAH8704922.1"/>
    <property type="molecule type" value="Genomic_DNA"/>
</dbReference>
<comment type="caution">
    <text evidence="2">The sequence shown here is derived from an EMBL/GenBank/DDBJ whole genome shotgun (WGS) entry which is preliminary data.</text>
</comment>
<dbReference type="AlphaFoldDB" id="A0AAD4Q622"/>
<accession>A0AAD4Q622</accession>
<keyword evidence="3" id="KW-1185">Reference proteome</keyword>
<dbReference type="RefSeq" id="XP_046077543.1">
    <property type="nucleotide sequence ID" value="XM_046219578.1"/>
</dbReference>
<keyword evidence="1" id="KW-0472">Membrane</keyword>
<evidence type="ECO:0000256" key="1">
    <source>
        <dbReference type="SAM" id="Phobius"/>
    </source>
</evidence>
<sequence length="120" mass="13734">MRLACRSGAHDHFPIAFLSLYVMTIILAPAFTSPPHHRQPEQFRPLYHIQSPVAFCLDSPSALEFEEHSGPFDCLTSDPNPYANLLSGYPARHYRKLWRDQNEFAAGYPVEQLNHFLLPP</sequence>
<gene>
    <name evidence="2" type="ORF">BGW36DRAFT_421507</name>
</gene>
<keyword evidence="1" id="KW-1133">Transmembrane helix</keyword>
<dbReference type="Proteomes" id="UP001201262">
    <property type="component" value="Unassembled WGS sequence"/>
</dbReference>